<proteinExistence type="predicted"/>
<reference evidence="2 3" key="1">
    <citation type="submission" date="2016-10" db="EMBL/GenBank/DDBJ databases">
        <authorList>
            <person name="de Groot N.N."/>
        </authorList>
    </citation>
    <scope>NUCLEOTIDE SEQUENCE [LARGE SCALE GENOMIC DNA]</scope>
    <source>
        <strain evidence="2 3">DSM 29316</strain>
    </source>
</reference>
<organism evidence="2 3">
    <name type="scientific">Poseidonocella pacifica</name>
    <dbReference type="NCBI Taxonomy" id="871651"/>
    <lineage>
        <taxon>Bacteria</taxon>
        <taxon>Pseudomonadati</taxon>
        <taxon>Pseudomonadota</taxon>
        <taxon>Alphaproteobacteria</taxon>
        <taxon>Rhodobacterales</taxon>
        <taxon>Roseobacteraceae</taxon>
        <taxon>Poseidonocella</taxon>
    </lineage>
</organism>
<dbReference type="STRING" id="871651.SAMN05421688_0237"/>
<dbReference type="Pfam" id="PF06568">
    <property type="entry name" value="YjiS-like"/>
    <property type="match status" value="1"/>
</dbReference>
<dbReference type="InterPro" id="IPR009506">
    <property type="entry name" value="YjiS-like"/>
</dbReference>
<dbReference type="AlphaFoldDB" id="A0A1I0V2R6"/>
<evidence type="ECO:0000259" key="1">
    <source>
        <dbReference type="Pfam" id="PF06568"/>
    </source>
</evidence>
<keyword evidence="3" id="KW-1185">Reference proteome</keyword>
<accession>A0A1I0V2R6</accession>
<dbReference type="OrthoDB" id="8244198at2"/>
<evidence type="ECO:0000313" key="3">
    <source>
        <dbReference type="Proteomes" id="UP000198796"/>
    </source>
</evidence>
<protein>
    <recommendedName>
        <fullName evidence="1">YjiS-like domain-containing protein</fullName>
    </recommendedName>
</protein>
<evidence type="ECO:0000313" key="2">
    <source>
        <dbReference type="EMBL" id="SFA70618.1"/>
    </source>
</evidence>
<dbReference type="Proteomes" id="UP000198796">
    <property type="component" value="Unassembled WGS sequence"/>
</dbReference>
<gene>
    <name evidence="2" type="ORF">SAMN05421688_0237</name>
</gene>
<name>A0A1I0V2R6_9RHOB</name>
<sequence length="72" mass="8518">MAYANTTNIRSGSFFDRLFQTRTNLAERWTKYQLYRKTRNELSNLSNRDLDDLGISRSMIHAIAMEAAYDRH</sequence>
<feature type="domain" description="YjiS-like" evidence="1">
    <location>
        <begin position="25"/>
        <end position="61"/>
    </location>
</feature>
<dbReference type="EMBL" id="FOJU01000001">
    <property type="protein sequence ID" value="SFA70618.1"/>
    <property type="molecule type" value="Genomic_DNA"/>
</dbReference>
<dbReference type="RefSeq" id="WP_092059802.1">
    <property type="nucleotide sequence ID" value="NZ_FOJU01000001.1"/>
</dbReference>